<protein>
    <submittedName>
        <fullName evidence="4">SGNH/GDSL hydrolase family protein</fullName>
    </submittedName>
</protein>
<dbReference type="GO" id="GO:0016787">
    <property type="term" value="F:hydrolase activity"/>
    <property type="evidence" value="ECO:0007669"/>
    <property type="project" value="UniProtKB-KW"/>
</dbReference>
<feature type="region of interest" description="Disordered" evidence="1">
    <location>
        <begin position="79"/>
        <end position="116"/>
    </location>
</feature>
<evidence type="ECO:0000259" key="3">
    <source>
        <dbReference type="Pfam" id="PF13472"/>
    </source>
</evidence>
<keyword evidence="2" id="KW-0732">Signal</keyword>
<evidence type="ECO:0000256" key="2">
    <source>
        <dbReference type="SAM" id="SignalP"/>
    </source>
</evidence>
<name>A0A9D1YNF7_9FIRM</name>
<evidence type="ECO:0000313" key="5">
    <source>
        <dbReference type="Proteomes" id="UP000824007"/>
    </source>
</evidence>
<keyword evidence="4" id="KW-0378">Hydrolase</keyword>
<reference evidence="4" key="2">
    <citation type="submission" date="2021-04" db="EMBL/GenBank/DDBJ databases">
        <authorList>
            <person name="Gilroy R."/>
        </authorList>
    </citation>
    <scope>NUCLEOTIDE SEQUENCE</scope>
    <source>
        <strain evidence="4">ChiSxjej3B15-24422</strain>
    </source>
</reference>
<dbReference type="Proteomes" id="UP000824007">
    <property type="component" value="Unassembled WGS sequence"/>
</dbReference>
<feature type="domain" description="SGNH hydrolase-type esterase" evidence="3">
    <location>
        <begin position="122"/>
        <end position="338"/>
    </location>
</feature>
<dbReference type="InterPro" id="IPR045136">
    <property type="entry name" value="Iah1-like"/>
</dbReference>
<organism evidence="4 5">
    <name type="scientific">Candidatus Eisenbergiella pullistercoris</name>
    <dbReference type="NCBI Taxonomy" id="2838555"/>
    <lineage>
        <taxon>Bacteria</taxon>
        <taxon>Bacillati</taxon>
        <taxon>Bacillota</taxon>
        <taxon>Clostridia</taxon>
        <taxon>Lachnospirales</taxon>
        <taxon>Lachnospiraceae</taxon>
        <taxon>Eisenbergiella</taxon>
    </lineage>
</organism>
<dbReference type="InterPro" id="IPR013830">
    <property type="entry name" value="SGNH_hydro"/>
</dbReference>
<dbReference type="Gene3D" id="3.40.50.1110">
    <property type="entry name" value="SGNH hydrolase"/>
    <property type="match status" value="1"/>
</dbReference>
<evidence type="ECO:0000313" key="4">
    <source>
        <dbReference type="EMBL" id="HIY59787.1"/>
    </source>
</evidence>
<feature type="compositionally biased region" description="Low complexity" evidence="1">
    <location>
        <begin position="80"/>
        <end position="97"/>
    </location>
</feature>
<dbReference type="CDD" id="cd00229">
    <property type="entry name" value="SGNH_hydrolase"/>
    <property type="match status" value="1"/>
</dbReference>
<dbReference type="Pfam" id="PF13472">
    <property type="entry name" value="Lipase_GDSL_2"/>
    <property type="match status" value="1"/>
</dbReference>
<gene>
    <name evidence="4" type="ORF">H9831_03760</name>
</gene>
<accession>A0A9D1YNF7</accession>
<comment type="caution">
    <text evidence="4">The sequence shown here is derived from an EMBL/GenBank/DDBJ whole genome shotgun (WGS) entry which is preliminary data.</text>
</comment>
<dbReference type="EMBL" id="DXDD01000047">
    <property type="protein sequence ID" value="HIY59787.1"/>
    <property type="molecule type" value="Genomic_DNA"/>
</dbReference>
<evidence type="ECO:0000256" key="1">
    <source>
        <dbReference type="SAM" id="MobiDB-lite"/>
    </source>
</evidence>
<proteinExistence type="predicted"/>
<dbReference type="PANTHER" id="PTHR14209:SF19">
    <property type="entry name" value="ISOAMYL ACETATE-HYDROLYZING ESTERASE 1 HOMOLOG"/>
    <property type="match status" value="1"/>
</dbReference>
<dbReference type="InterPro" id="IPR036514">
    <property type="entry name" value="SGNH_hydro_sf"/>
</dbReference>
<feature type="signal peptide" evidence="2">
    <location>
        <begin position="1"/>
        <end position="24"/>
    </location>
</feature>
<dbReference type="PROSITE" id="PS51257">
    <property type="entry name" value="PROKAR_LIPOPROTEIN"/>
    <property type="match status" value="1"/>
</dbReference>
<reference evidence="4" key="1">
    <citation type="journal article" date="2021" name="PeerJ">
        <title>Extensive microbial diversity within the chicken gut microbiome revealed by metagenomics and culture.</title>
        <authorList>
            <person name="Gilroy R."/>
            <person name="Ravi A."/>
            <person name="Getino M."/>
            <person name="Pursley I."/>
            <person name="Horton D.L."/>
            <person name="Alikhan N.F."/>
            <person name="Baker D."/>
            <person name="Gharbi K."/>
            <person name="Hall N."/>
            <person name="Watson M."/>
            <person name="Adriaenssens E.M."/>
            <person name="Foster-Nyarko E."/>
            <person name="Jarju S."/>
            <person name="Secka A."/>
            <person name="Antonio M."/>
            <person name="Oren A."/>
            <person name="Chaudhuri R.R."/>
            <person name="La Ragione R."/>
            <person name="Hildebrand F."/>
            <person name="Pallen M.J."/>
        </authorList>
    </citation>
    <scope>NUCLEOTIDE SEQUENCE</scope>
    <source>
        <strain evidence="4">ChiSxjej3B15-24422</strain>
    </source>
</reference>
<dbReference type="AlphaFoldDB" id="A0A9D1YNF7"/>
<sequence length="365" mass="39303">MKRLNRKISLLTALLLVMALVLTACSETDVAESGPSADAGTTVSQNAADEGIVAGLQAQIAELQAENEALRNQLHQYTDGQAAAEAETESAAQEGTQPAETEGAAETQPEEQSQEDKLNIVVFGDSIWDMDRSDTGIAAQLAAYMNANVYNCAIGGTRATLKPGESDVNYDTWDSTSLTGMVYVMSGLVDTNFLEGYPAGGVIRNVNPADVDYYIIAYGLNDYFSGTPIAVEGSDTYDPHGYTGALYNALEMLQGASPNAQFLLISPTYCQFYENGYMVTDSNMKNYGQGTLTDYANACRNVAEMRNTLYIDAYSTMGINIYTAEEYLEDGVHLTEAGRTLYARAVASCLKYGKPGEVSGNSVYY</sequence>
<dbReference type="PANTHER" id="PTHR14209">
    <property type="entry name" value="ISOAMYL ACETATE-HYDROLYZING ESTERASE 1"/>
    <property type="match status" value="1"/>
</dbReference>
<dbReference type="SUPFAM" id="SSF52266">
    <property type="entry name" value="SGNH hydrolase"/>
    <property type="match status" value="1"/>
</dbReference>
<feature type="chain" id="PRO_5038824258" evidence="2">
    <location>
        <begin position="25"/>
        <end position="365"/>
    </location>
</feature>